<dbReference type="Gene3D" id="3.40.50.1820">
    <property type="entry name" value="alpha/beta hydrolase"/>
    <property type="match status" value="1"/>
</dbReference>
<sequence length="343" mass="36512">MANTISSYFENAQLSLAAYAELDLRMNQDKTRYQQALIRAGMSPSQATRFADAADGYSILDQYTDASAGFSATVFQKGTETFFAIRGTEIGTSFPWITQTDVGDLLSDAALALGGVAADQVVSMYNYYQRLIHSPNEAVPQLTKVVGDSGTHLYLSSVSGIGLGMQAQMTWPLTVTGHSLGGHLGMAFGRIFNSNVSQLYTYNAPGFNTGAAEVFFNEVNSALGISQPSTYLDDSRSTNLYGSGKNIIAGYATTYGVDTPVFLEANTHSIVALTDSLALYSLFAQLDPALNTAADGRSQITAILQASANIAANSLEATLAAVGKIYGKTYSALAADRNDFYTH</sequence>
<dbReference type="SUPFAM" id="SSF53474">
    <property type="entry name" value="alpha/beta-Hydrolases"/>
    <property type="match status" value="1"/>
</dbReference>
<comment type="caution">
    <text evidence="1">The sequence shown here is derived from an EMBL/GenBank/DDBJ whole genome shotgun (WGS) entry which is preliminary data.</text>
</comment>
<reference evidence="1 2" key="1">
    <citation type="submission" date="2024-02" db="EMBL/GenBank/DDBJ databases">
        <title>New thermophilic sulfur-oxidizing bacteria from a hot springs of the Uzon caldera (Kamchatka, Russia).</title>
        <authorList>
            <person name="Dukat A.M."/>
            <person name="Elcheninov A.G."/>
            <person name="Frolov E.N."/>
        </authorList>
    </citation>
    <scope>NUCLEOTIDE SEQUENCE [LARGE SCALE GENOMIC DNA]</scope>
    <source>
        <strain evidence="1 2">AK1</strain>
    </source>
</reference>
<keyword evidence="2" id="KW-1185">Reference proteome</keyword>
<feature type="non-terminal residue" evidence="1">
    <location>
        <position position="343"/>
    </location>
</feature>
<dbReference type="RefSeq" id="WP_347307643.1">
    <property type="nucleotide sequence ID" value="NZ_JBAJEX010000002.1"/>
</dbReference>
<evidence type="ECO:0008006" key="3">
    <source>
        <dbReference type="Google" id="ProtNLM"/>
    </source>
</evidence>
<gene>
    <name evidence="1" type="ORF">V6E02_04910</name>
</gene>
<accession>A0ABV0ECZ9</accession>
<organism evidence="1 2">
    <name type="scientific">Thiobacter aerophilum</name>
    <dbReference type="NCBI Taxonomy" id="3121275"/>
    <lineage>
        <taxon>Bacteria</taxon>
        <taxon>Pseudomonadati</taxon>
        <taxon>Pseudomonadota</taxon>
        <taxon>Betaproteobacteria</taxon>
        <taxon>Burkholderiales</taxon>
        <taxon>Thiobacteraceae</taxon>
        <taxon>Thiobacter</taxon>
    </lineage>
</organism>
<evidence type="ECO:0000313" key="1">
    <source>
        <dbReference type="EMBL" id="MEO1766546.1"/>
    </source>
</evidence>
<dbReference type="InterPro" id="IPR029058">
    <property type="entry name" value="AB_hydrolase_fold"/>
</dbReference>
<dbReference type="EMBL" id="JBAJEX010000002">
    <property type="protein sequence ID" value="MEO1766546.1"/>
    <property type="molecule type" value="Genomic_DNA"/>
</dbReference>
<dbReference type="Proteomes" id="UP001482231">
    <property type="component" value="Unassembled WGS sequence"/>
</dbReference>
<evidence type="ECO:0000313" key="2">
    <source>
        <dbReference type="Proteomes" id="UP001482231"/>
    </source>
</evidence>
<protein>
    <recommendedName>
        <fullName evidence="3">Fungal lipase-like domain-containing protein</fullName>
    </recommendedName>
</protein>
<name>A0ABV0ECZ9_9BURK</name>
<proteinExistence type="predicted"/>